<reference evidence="8" key="1">
    <citation type="submission" date="2020-12" db="EMBL/GenBank/DDBJ databases">
        <title>Clostridium thailandense sp. nov., a novel acetogenic bacterium isolated from peat land soil in Thailand.</title>
        <authorList>
            <person name="Chaikitkaew S."/>
            <person name="Birkeland N.K."/>
        </authorList>
    </citation>
    <scope>NUCLEOTIDE SEQUENCE</scope>
    <source>
        <strain evidence="8">PL3</strain>
    </source>
</reference>
<dbReference type="EMBL" id="JAEEGC010000028">
    <property type="protein sequence ID" value="MBV7272645.1"/>
    <property type="molecule type" value="Genomic_DNA"/>
</dbReference>
<evidence type="ECO:0000313" key="8">
    <source>
        <dbReference type="EMBL" id="MBV7272645.1"/>
    </source>
</evidence>
<dbReference type="GO" id="GO:0015562">
    <property type="term" value="F:efflux transmembrane transporter activity"/>
    <property type="evidence" value="ECO:0007669"/>
    <property type="project" value="InterPro"/>
</dbReference>
<dbReference type="AlphaFoldDB" id="A0A949WQE6"/>
<organism evidence="8 9">
    <name type="scientific">Clostridium thailandense</name>
    <dbReference type="NCBI Taxonomy" id="2794346"/>
    <lineage>
        <taxon>Bacteria</taxon>
        <taxon>Bacillati</taxon>
        <taxon>Bacillota</taxon>
        <taxon>Clostridia</taxon>
        <taxon>Eubacteriales</taxon>
        <taxon>Clostridiaceae</taxon>
        <taxon>Clostridium</taxon>
    </lineage>
</organism>
<dbReference type="PANTHER" id="PTHR30026">
    <property type="entry name" value="OUTER MEMBRANE PROTEIN TOLC"/>
    <property type="match status" value="1"/>
</dbReference>
<evidence type="ECO:0000256" key="4">
    <source>
        <dbReference type="ARBA" id="ARBA00023136"/>
    </source>
</evidence>
<gene>
    <name evidence="8" type="ORF">I6U48_06895</name>
</gene>
<dbReference type="RefSeq" id="WP_218319681.1">
    <property type="nucleotide sequence ID" value="NZ_JAEEGC010000028.1"/>
</dbReference>
<keyword evidence="3" id="KW-0812">Transmembrane</keyword>
<evidence type="ECO:0000256" key="7">
    <source>
        <dbReference type="SAM" id="SignalP"/>
    </source>
</evidence>
<evidence type="ECO:0000313" key="9">
    <source>
        <dbReference type="Proteomes" id="UP000694308"/>
    </source>
</evidence>
<evidence type="ECO:0000256" key="5">
    <source>
        <dbReference type="ARBA" id="ARBA00023237"/>
    </source>
</evidence>
<name>A0A949WQE6_9CLOT</name>
<accession>A0A949WQE6</accession>
<feature type="coiled-coil region" evidence="6">
    <location>
        <begin position="147"/>
        <end position="174"/>
    </location>
</feature>
<keyword evidence="7" id="KW-0732">Signal</keyword>
<feature type="signal peptide" evidence="7">
    <location>
        <begin position="1"/>
        <end position="23"/>
    </location>
</feature>
<feature type="chain" id="PRO_5039147479" evidence="7">
    <location>
        <begin position="24"/>
        <end position="397"/>
    </location>
</feature>
<keyword evidence="9" id="KW-1185">Reference proteome</keyword>
<sequence>MKKKLSLLIALAITISVSTTSLAAGATTSDTSTTTNVTNTATTVAASTLTLDEVLNNVESSSVDLQSIDKKLEALNAQYDSDKRQVAAIDASGKSESQYSNGQYAQIMIQKEVTPLQDEQSINDEKIARDEKLNTIKFDLEKQYMNAITAKNQIDNINKNITDLDEQIAQIQAKIDLGQETKDAVNSLFVQKSKLLSQLASPNTQLQQSLLNIKKYLNMSLTSDLKLVDAKKDYVKFDDTDIESKINSALLLDNSLSSLNKSIELQQKQVDIQTKYAYNSLTEPANSQLTLEDLQNNLSNTTTSLSVSLWSAYYALKNKEDTVQAQLVSQESAQMTYDKQKQSYDNGMIDKVTLDSAELALNTQKVSTQQAINDYMITQEKFNYVINGHASLASSIQ</sequence>
<comment type="caution">
    <text evidence="8">The sequence shown here is derived from an EMBL/GenBank/DDBJ whole genome shotgun (WGS) entry which is preliminary data.</text>
</comment>
<dbReference type="GO" id="GO:1990281">
    <property type="term" value="C:efflux pump complex"/>
    <property type="evidence" value="ECO:0007669"/>
    <property type="project" value="TreeGrafter"/>
</dbReference>
<keyword evidence="4" id="KW-0472">Membrane</keyword>
<dbReference type="GO" id="GO:0009279">
    <property type="term" value="C:cell outer membrane"/>
    <property type="evidence" value="ECO:0007669"/>
    <property type="project" value="UniProtKB-SubCell"/>
</dbReference>
<keyword evidence="6" id="KW-0175">Coiled coil</keyword>
<evidence type="ECO:0000256" key="3">
    <source>
        <dbReference type="ARBA" id="ARBA00022692"/>
    </source>
</evidence>
<keyword evidence="2" id="KW-1134">Transmembrane beta strand</keyword>
<comment type="subcellular location">
    <subcellularLocation>
        <location evidence="1">Cell outer membrane</location>
    </subcellularLocation>
</comment>
<evidence type="ECO:0000256" key="2">
    <source>
        <dbReference type="ARBA" id="ARBA00022452"/>
    </source>
</evidence>
<dbReference type="GO" id="GO:0015288">
    <property type="term" value="F:porin activity"/>
    <property type="evidence" value="ECO:0007669"/>
    <property type="project" value="TreeGrafter"/>
</dbReference>
<dbReference type="PANTHER" id="PTHR30026:SF20">
    <property type="entry name" value="OUTER MEMBRANE PROTEIN TOLC"/>
    <property type="match status" value="1"/>
</dbReference>
<protein>
    <submittedName>
        <fullName evidence="8">TolC family protein</fullName>
    </submittedName>
</protein>
<evidence type="ECO:0000256" key="1">
    <source>
        <dbReference type="ARBA" id="ARBA00004442"/>
    </source>
</evidence>
<evidence type="ECO:0000256" key="6">
    <source>
        <dbReference type="SAM" id="Coils"/>
    </source>
</evidence>
<proteinExistence type="predicted"/>
<dbReference type="InterPro" id="IPR051906">
    <property type="entry name" value="TolC-like"/>
</dbReference>
<keyword evidence="5" id="KW-0998">Cell outer membrane</keyword>
<dbReference type="Proteomes" id="UP000694308">
    <property type="component" value="Unassembled WGS sequence"/>
</dbReference>